<protein>
    <submittedName>
        <fullName evidence="1">Unannotated protein</fullName>
    </submittedName>
</protein>
<name>A0A6J6H920_9ZZZZ</name>
<dbReference type="AlphaFoldDB" id="A0A6J6H920"/>
<sequence>MNIAGIPTNMTVSFSYGAEGALNYASGPLVYVKRANGYYMVSPEDAVKRLNDARYTSWGTATAAARDIMSQSNPIPDSVTIPITGARYVLMQATLTSKTTILLPAYTFYNESGDVGSVIAIEDKYLVYGSSDSTPGGSAVINPGTGGSDPGQIEPAPVAVPLDETSAKTLIGLTEEEAGKVASENGWTVRVAMRDGEAFMLTSNYSKTRVNLSIEMTLVTAVTIG</sequence>
<gene>
    <name evidence="1" type="ORF">UFOPK1808_01174</name>
</gene>
<organism evidence="1">
    <name type="scientific">freshwater metagenome</name>
    <dbReference type="NCBI Taxonomy" id="449393"/>
    <lineage>
        <taxon>unclassified sequences</taxon>
        <taxon>metagenomes</taxon>
        <taxon>ecological metagenomes</taxon>
    </lineage>
</organism>
<dbReference type="EMBL" id="CAEZUL010000160">
    <property type="protein sequence ID" value="CAB4607815.1"/>
    <property type="molecule type" value="Genomic_DNA"/>
</dbReference>
<accession>A0A6J6H920</accession>
<evidence type="ECO:0000313" key="1">
    <source>
        <dbReference type="EMBL" id="CAB4607815.1"/>
    </source>
</evidence>
<proteinExistence type="predicted"/>
<reference evidence="1" key="1">
    <citation type="submission" date="2020-05" db="EMBL/GenBank/DDBJ databases">
        <authorList>
            <person name="Chiriac C."/>
            <person name="Salcher M."/>
            <person name="Ghai R."/>
            <person name="Kavagutti S V."/>
        </authorList>
    </citation>
    <scope>NUCLEOTIDE SEQUENCE</scope>
</reference>